<accession>A0A0F2M955</accession>
<dbReference type="GeneID" id="27671985"/>
<dbReference type="RefSeq" id="XP_016587367.1">
    <property type="nucleotide sequence ID" value="XM_016736708.1"/>
</dbReference>
<organism evidence="1 2">
    <name type="scientific">Sporothrix schenckii 1099-18</name>
    <dbReference type="NCBI Taxonomy" id="1397361"/>
    <lineage>
        <taxon>Eukaryota</taxon>
        <taxon>Fungi</taxon>
        <taxon>Dikarya</taxon>
        <taxon>Ascomycota</taxon>
        <taxon>Pezizomycotina</taxon>
        <taxon>Sordariomycetes</taxon>
        <taxon>Sordariomycetidae</taxon>
        <taxon>Ophiostomatales</taxon>
        <taxon>Ophiostomataceae</taxon>
        <taxon>Sporothrix</taxon>
    </lineage>
</organism>
<reference evidence="1 2" key="2">
    <citation type="journal article" date="2015" name="Eukaryot. Cell">
        <title>Asexual propagation of a virulent clone complex in a human and feline outbreak of sporotrichosis.</title>
        <authorList>
            <person name="Teixeira Mde M."/>
            <person name="Rodrigues A.M."/>
            <person name="Tsui C.K."/>
            <person name="de Almeida L.G."/>
            <person name="Van Diepeningen A.D."/>
            <person name="van den Ende B.G."/>
            <person name="Fernandes G.F."/>
            <person name="Kano R."/>
            <person name="Hamelin R.C."/>
            <person name="Lopes-Bezerra L.M."/>
            <person name="Vasconcelos A.T."/>
            <person name="de Hoog S."/>
            <person name="de Camargo Z.P."/>
            <person name="Felipe M.S."/>
        </authorList>
    </citation>
    <scope>NUCLEOTIDE SEQUENCE [LARGE SCALE GENOMIC DNA]</scope>
    <source>
        <strain evidence="1 2">1099-18</strain>
    </source>
</reference>
<dbReference type="Proteomes" id="UP000033710">
    <property type="component" value="Unassembled WGS sequence"/>
</dbReference>
<protein>
    <submittedName>
        <fullName evidence="1">Uncharacterized protein</fullName>
    </submittedName>
</protein>
<proteinExistence type="predicted"/>
<dbReference type="KEGG" id="ssck:SPSK_10157"/>
<dbReference type="EMBL" id="AXCR01000007">
    <property type="protein sequence ID" value="KJR84691.1"/>
    <property type="molecule type" value="Genomic_DNA"/>
</dbReference>
<dbReference type="AlphaFoldDB" id="A0A0F2M955"/>
<gene>
    <name evidence="1" type="ORF">SPSK_10157</name>
</gene>
<sequence>MPASDLPINHMLQLSPDRTERNGRFAEKTQWLTMNYFFERRLVKYALSALANPQATKSVSQRVMCTSMSFSEHPRPSVSSLVGPGRWV</sequence>
<name>A0A0F2M955_SPOSC</name>
<reference evidence="1 2" key="1">
    <citation type="journal article" date="2014" name="BMC Genomics">
        <title>Comparative genomics of the major fungal agents of human and animal Sporotrichosis: Sporothrix schenckii and Sporothrix brasiliensis.</title>
        <authorList>
            <person name="Teixeira M.M."/>
            <person name="de Almeida L.G."/>
            <person name="Kubitschek-Barreira P."/>
            <person name="Alves F.L."/>
            <person name="Kioshima E.S."/>
            <person name="Abadio A.K."/>
            <person name="Fernandes L."/>
            <person name="Derengowski L.S."/>
            <person name="Ferreira K.S."/>
            <person name="Souza R.C."/>
            <person name="Ruiz J.C."/>
            <person name="de Andrade N.C."/>
            <person name="Paes H.C."/>
            <person name="Nicola A.M."/>
            <person name="Albuquerque P."/>
            <person name="Gerber A.L."/>
            <person name="Martins V.P."/>
            <person name="Peconick L.D."/>
            <person name="Neto A.V."/>
            <person name="Chaucanez C.B."/>
            <person name="Silva P.A."/>
            <person name="Cunha O.L."/>
            <person name="de Oliveira F.F."/>
            <person name="dos Santos T.C."/>
            <person name="Barros A.L."/>
            <person name="Soares M.A."/>
            <person name="de Oliveira L.M."/>
            <person name="Marini M.M."/>
            <person name="Villalobos-Duno H."/>
            <person name="Cunha M.M."/>
            <person name="de Hoog S."/>
            <person name="da Silveira J.F."/>
            <person name="Henrissat B."/>
            <person name="Nino-Vega G.A."/>
            <person name="Cisalpino P.S."/>
            <person name="Mora-Montes H.M."/>
            <person name="Almeida S.R."/>
            <person name="Stajich J.E."/>
            <person name="Lopes-Bezerra L.M."/>
            <person name="Vasconcelos A.T."/>
            <person name="Felipe M.S."/>
        </authorList>
    </citation>
    <scope>NUCLEOTIDE SEQUENCE [LARGE SCALE GENOMIC DNA]</scope>
    <source>
        <strain evidence="1 2">1099-18</strain>
    </source>
</reference>
<evidence type="ECO:0000313" key="2">
    <source>
        <dbReference type="Proteomes" id="UP000033710"/>
    </source>
</evidence>
<comment type="caution">
    <text evidence="1">The sequence shown here is derived from an EMBL/GenBank/DDBJ whole genome shotgun (WGS) entry which is preliminary data.</text>
</comment>
<evidence type="ECO:0000313" key="1">
    <source>
        <dbReference type="EMBL" id="KJR84691.1"/>
    </source>
</evidence>
<dbReference type="VEuPathDB" id="FungiDB:SPSK_10157"/>